<dbReference type="InterPro" id="IPR019038">
    <property type="entry name" value="POLD3"/>
</dbReference>
<proteinExistence type="predicted"/>
<dbReference type="GO" id="GO:0003887">
    <property type="term" value="F:DNA-directed DNA polymerase activity"/>
    <property type="evidence" value="ECO:0007669"/>
    <property type="project" value="TreeGrafter"/>
</dbReference>
<evidence type="ECO:0000313" key="7">
    <source>
        <dbReference type="Proteomes" id="UP001149813"/>
    </source>
</evidence>
<reference evidence="6" key="1">
    <citation type="submission" date="2022-07" db="EMBL/GenBank/DDBJ databases">
        <title>Phylogenomic reconstructions and comparative analyses of Kickxellomycotina fungi.</title>
        <authorList>
            <person name="Reynolds N.K."/>
            <person name="Stajich J.E."/>
            <person name="Barry K."/>
            <person name="Grigoriev I.V."/>
            <person name="Crous P."/>
            <person name="Smith M.E."/>
        </authorList>
    </citation>
    <scope>NUCLEOTIDE SEQUENCE</scope>
    <source>
        <strain evidence="6">NBRC 32514</strain>
    </source>
</reference>
<keyword evidence="3" id="KW-0235">DNA replication</keyword>
<evidence type="ECO:0000256" key="3">
    <source>
        <dbReference type="ARBA" id="ARBA00022705"/>
    </source>
</evidence>
<evidence type="ECO:0000256" key="1">
    <source>
        <dbReference type="ARBA" id="ARBA00004123"/>
    </source>
</evidence>
<dbReference type="Pfam" id="PF09507">
    <property type="entry name" value="CDC27"/>
    <property type="match status" value="1"/>
</dbReference>
<feature type="compositionally biased region" description="Acidic residues" evidence="5">
    <location>
        <begin position="295"/>
        <end position="304"/>
    </location>
</feature>
<comment type="caution">
    <text evidence="6">The sequence shown here is derived from an EMBL/GenBank/DDBJ whole genome shotgun (WGS) entry which is preliminary data.</text>
</comment>
<dbReference type="GO" id="GO:0006271">
    <property type="term" value="P:DNA strand elongation involved in DNA replication"/>
    <property type="evidence" value="ECO:0007669"/>
    <property type="project" value="TreeGrafter"/>
</dbReference>
<gene>
    <name evidence="6" type="primary">cdc27</name>
    <name evidence="6" type="ORF">LPJ53_005588</name>
</gene>
<feature type="compositionally biased region" description="Basic residues" evidence="5">
    <location>
        <begin position="367"/>
        <end position="388"/>
    </location>
</feature>
<keyword evidence="4" id="KW-0539">Nucleus</keyword>
<dbReference type="PANTHER" id="PTHR17598:SF13">
    <property type="entry name" value="DNA POLYMERASE DELTA SUBUNIT 3"/>
    <property type="match status" value="1"/>
</dbReference>
<dbReference type="GO" id="GO:0006297">
    <property type="term" value="P:nucleotide-excision repair, DNA gap filling"/>
    <property type="evidence" value="ECO:0007669"/>
    <property type="project" value="TreeGrafter"/>
</dbReference>
<accession>A0A9W7XVE3</accession>
<dbReference type="EMBL" id="JANBOJ010000354">
    <property type="protein sequence ID" value="KAJ1719692.1"/>
    <property type="molecule type" value="Genomic_DNA"/>
</dbReference>
<dbReference type="AlphaFoldDB" id="A0A9W7XVE3"/>
<feature type="compositionally biased region" description="Basic and acidic residues" evidence="5">
    <location>
        <begin position="285"/>
        <end position="294"/>
    </location>
</feature>
<feature type="compositionally biased region" description="Polar residues" evidence="5">
    <location>
        <begin position="325"/>
        <end position="337"/>
    </location>
</feature>
<feature type="region of interest" description="Disordered" evidence="5">
    <location>
        <begin position="143"/>
        <end position="456"/>
    </location>
</feature>
<comment type="subcellular location">
    <subcellularLocation>
        <location evidence="1">Nucleus</location>
    </subcellularLocation>
</comment>
<dbReference type="GO" id="GO:1904161">
    <property type="term" value="P:DNA synthesis involved in UV-damage excision repair"/>
    <property type="evidence" value="ECO:0007669"/>
    <property type="project" value="TreeGrafter"/>
</dbReference>
<dbReference type="GO" id="GO:0043625">
    <property type="term" value="C:delta DNA polymerase complex"/>
    <property type="evidence" value="ECO:0007669"/>
    <property type="project" value="InterPro"/>
</dbReference>
<evidence type="ECO:0000256" key="5">
    <source>
        <dbReference type="SAM" id="MobiDB-lite"/>
    </source>
</evidence>
<name>A0A9W7XVE3_9FUNG</name>
<feature type="compositionally biased region" description="Acidic residues" evidence="5">
    <location>
        <begin position="397"/>
        <end position="409"/>
    </location>
</feature>
<dbReference type="Gene3D" id="3.90.1030.20">
    <property type="entry name" value="DNA polymerase delta, p66 (Cdc27) subunit, wHTH domain"/>
    <property type="match status" value="1"/>
</dbReference>
<protein>
    <recommendedName>
        <fullName evidence="2">DNA polymerase delta subunit 3</fullName>
    </recommendedName>
</protein>
<evidence type="ECO:0000313" key="6">
    <source>
        <dbReference type="EMBL" id="KAJ1719692.1"/>
    </source>
</evidence>
<feature type="compositionally biased region" description="Polar residues" evidence="5">
    <location>
        <begin position="228"/>
        <end position="239"/>
    </location>
</feature>
<dbReference type="InterPro" id="IPR041913">
    <property type="entry name" value="POLD3_sf"/>
</dbReference>
<dbReference type="Proteomes" id="UP001149813">
    <property type="component" value="Unassembled WGS sequence"/>
</dbReference>
<keyword evidence="7" id="KW-1185">Reference proteome</keyword>
<evidence type="ECO:0000256" key="4">
    <source>
        <dbReference type="ARBA" id="ARBA00023242"/>
    </source>
</evidence>
<feature type="compositionally biased region" description="Basic and acidic residues" evidence="5">
    <location>
        <begin position="242"/>
        <end position="262"/>
    </location>
</feature>
<dbReference type="OrthoDB" id="514823at2759"/>
<sequence>MSDAASSELLGFQVIQSEQVVTYRKLSSDLQVHTEDAKRMMAAFYEANRERCHATFLLSGTRKRDMIDDSVEAEWLVKLVTESELANQQLNLEHAEYHIYSIEPRPVEDKDVFVMANISTGNIRDMIHLGAIGSSASIVAKASTARMPRAPSPVKPPISKSENKSQAAKKSDESKMDEDASMVESDPEANAPAVPKTTDKAADKASAKTKANPTKSFFGKHIAKKTSAVATSGKDTTAPSDEVPHVKAEDSSVSSHEPESKPDPVLPVSDSDDHAMQSAEEDTDLAVKKPRVEDMFDDFDEGDFDNFVKTASVHSDSQAEDQKQQQHGSASRTSDASQAGLESDVEMAEPTADVSDNAHPESQKVGGGRRRVRKQRKVSRIKHTKNKRGMLVTQAVEEWESYSESESDAEPAKPKQNPKPSMSADEPSSKKKSSAGGSKGSGAPQRSILSFFGKKN</sequence>
<evidence type="ECO:0000256" key="2">
    <source>
        <dbReference type="ARBA" id="ARBA00017589"/>
    </source>
</evidence>
<feature type="compositionally biased region" description="Basic and acidic residues" evidence="5">
    <location>
        <begin position="197"/>
        <end position="206"/>
    </location>
</feature>
<dbReference type="PANTHER" id="PTHR17598">
    <property type="entry name" value="DNA POLYMERASE DELTA SUBUNIT 3"/>
    <property type="match status" value="1"/>
</dbReference>
<organism evidence="6 7">
    <name type="scientific">Coemansia erecta</name>
    <dbReference type="NCBI Taxonomy" id="147472"/>
    <lineage>
        <taxon>Eukaryota</taxon>
        <taxon>Fungi</taxon>
        <taxon>Fungi incertae sedis</taxon>
        <taxon>Zoopagomycota</taxon>
        <taxon>Kickxellomycotina</taxon>
        <taxon>Kickxellomycetes</taxon>
        <taxon>Kickxellales</taxon>
        <taxon>Kickxellaceae</taxon>
        <taxon>Coemansia</taxon>
    </lineage>
</organism>
<feature type="compositionally biased region" description="Basic and acidic residues" evidence="5">
    <location>
        <begin position="169"/>
        <end position="178"/>
    </location>
</feature>